<feature type="transmembrane region" description="Helical" evidence="1">
    <location>
        <begin position="202"/>
        <end position="222"/>
    </location>
</feature>
<feature type="transmembrane region" description="Helical" evidence="1">
    <location>
        <begin position="77"/>
        <end position="97"/>
    </location>
</feature>
<reference evidence="3" key="1">
    <citation type="journal article" date="2019" name="Int. J. Syst. Evol. Microbiol.">
        <title>The Global Catalogue of Microorganisms (GCM) 10K type strain sequencing project: providing services to taxonomists for standard genome sequencing and annotation.</title>
        <authorList>
            <consortium name="The Broad Institute Genomics Platform"/>
            <consortium name="The Broad Institute Genome Sequencing Center for Infectious Disease"/>
            <person name="Wu L."/>
            <person name="Ma J."/>
        </authorList>
    </citation>
    <scope>NUCLEOTIDE SEQUENCE [LARGE SCALE GENOMIC DNA]</scope>
    <source>
        <strain evidence="3">JCM 9377</strain>
    </source>
</reference>
<protein>
    <recommendedName>
        <fullName evidence="4">EamA-like transporter family protein</fullName>
    </recommendedName>
</protein>
<feature type="transmembrane region" description="Helical" evidence="1">
    <location>
        <begin position="229"/>
        <end position="250"/>
    </location>
</feature>
<evidence type="ECO:0008006" key="4">
    <source>
        <dbReference type="Google" id="ProtNLM"/>
    </source>
</evidence>
<accession>A0ABP6QJT2</accession>
<keyword evidence="1" id="KW-0472">Membrane</keyword>
<evidence type="ECO:0000313" key="3">
    <source>
        <dbReference type="Proteomes" id="UP001501237"/>
    </source>
</evidence>
<proteinExistence type="predicted"/>
<comment type="caution">
    <text evidence="2">The sequence shown here is derived from an EMBL/GenBank/DDBJ whole genome shotgun (WGS) entry which is preliminary data.</text>
</comment>
<dbReference type="SUPFAM" id="SSF103481">
    <property type="entry name" value="Multidrug resistance efflux transporter EmrE"/>
    <property type="match status" value="1"/>
</dbReference>
<keyword evidence="1" id="KW-0812">Transmembrane</keyword>
<keyword evidence="1" id="KW-1133">Transmembrane helix</keyword>
<dbReference type="Proteomes" id="UP001501237">
    <property type="component" value="Unassembled WGS sequence"/>
</dbReference>
<name>A0ABP6QJT2_9ACTN</name>
<feature type="transmembrane region" description="Helical" evidence="1">
    <location>
        <begin position="109"/>
        <end position="128"/>
    </location>
</feature>
<feature type="transmembrane region" description="Helical" evidence="1">
    <location>
        <begin position="40"/>
        <end position="65"/>
    </location>
</feature>
<feature type="transmembrane region" description="Helical" evidence="1">
    <location>
        <begin position="168"/>
        <end position="190"/>
    </location>
</feature>
<evidence type="ECO:0000313" key="2">
    <source>
        <dbReference type="EMBL" id="GAA3236199.1"/>
    </source>
</evidence>
<evidence type="ECO:0000256" key="1">
    <source>
        <dbReference type="SAM" id="Phobius"/>
    </source>
</evidence>
<gene>
    <name evidence="2" type="ORF">GCM10010468_70350</name>
</gene>
<feature type="transmembrane region" description="Helical" evidence="1">
    <location>
        <begin position="262"/>
        <end position="281"/>
    </location>
</feature>
<keyword evidence="3" id="KW-1185">Reference proteome</keyword>
<organism evidence="2 3">
    <name type="scientific">Actinocorallia longicatena</name>
    <dbReference type="NCBI Taxonomy" id="111803"/>
    <lineage>
        <taxon>Bacteria</taxon>
        <taxon>Bacillati</taxon>
        <taxon>Actinomycetota</taxon>
        <taxon>Actinomycetes</taxon>
        <taxon>Streptosporangiales</taxon>
        <taxon>Thermomonosporaceae</taxon>
        <taxon>Actinocorallia</taxon>
    </lineage>
</organism>
<dbReference type="EMBL" id="BAAAUV010000029">
    <property type="protein sequence ID" value="GAA3236199.1"/>
    <property type="molecule type" value="Genomic_DNA"/>
</dbReference>
<sequence length="289" mass="30413">MDQGLAFTAALLGSIVYFSGFAVFKVAARRMPPLRGTQPLRFIGQVLSSPIWLAGAAVMGVGMVLQFNALVHLPLTRAVPAFLLALPALPVIACGVFGEPVSRVEGVSMAVMGVGALLIAGAGAEAVPDELGPLALALIVVPSQVLPIVLFSAGDWHEEGQHARRLSGIAYGLSAGVLIGLAEFTLGVIARHEIVPATLATPYPYVFVLAASTGIAQLQIALQRCRMVIILFIATVTAKSYLVAVTGVLALTDSPVRPLTPWLLTAGVFLFFFALLTVPRYESHRTGRH</sequence>
<feature type="transmembrane region" description="Helical" evidence="1">
    <location>
        <begin position="6"/>
        <end position="28"/>
    </location>
</feature>
<dbReference type="RefSeq" id="WP_344837246.1">
    <property type="nucleotide sequence ID" value="NZ_BAAAUV010000029.1"/>
</dbReference>
<feature type="transmembrane region" description="Helical" evidence="1">
    <location>
        <begin position="134"/>
        <end position="156"/>
    </location>
</feature>
<dbReference type="InterPro" id="IPR037185">
    <property type="entry name" value="EmrE-like"/>
</dbReference>